<evidence type="ECO:0000313" key="2">
    <source>
        <dbReference type="Proteomes" id="UP001652740"/>
    </source>
</evidence>
<dbReference type="AlphaFoldDB" id="A0A6J1WDH3"/>
<name>A0A6J1WDH3_GALME</name>
<accession>A0A6J1WDH3</accession>
<dbReference type="KEGG" id="gmw:113509170"/>
<evidence type="ECO:0000313" key="3">
    <source>
        <dbReference type="RefSeq" id="XP_026748290.2"/>
    </source>
</evidence>
<dbReference type="Proteomes" id="UP001652740">
    <property type="component" value="Unplaced"/>
</dbReference>
<dbReference type="OrthoDB" id="7487938at2759"/>
<proteinExistence type="predicted"/>
<feature type="region of interest" description="Disordered" evidence="1">
    <location>
        <begin position="80"/>
        <end position="106"/>
    </location>
</feature>
<organism evidence="2 3">
    <name type="scientific">Galleria mellonella</name>
    <name type="common">Greater wax moth</name>
    <dbReference type="NCBI Taxonomy" id="7137"/>
    <lineage>
        <taxon>Eukaryota</taxon>
        <taxon>Metazoa</taxon>
        <taxon>Ecdysozoa</taxon>
        <taxon>Arthropoda</taxon>
        <taxon>Hexapoda</taxon>
        <taxon>Insecta</taxon>
        <taxon>Pterygota</taxon>
        <taxon>Neoptera</taxon>
        <taxon>Endopterygota</taxon>
        <taxon>Lepidoptera</taxon>
        <taxon>Glossata</taxon>
        <taxon>Ditrysia</taxon>
        <taxon>Pyraloidea</taxon>
        <taxon>Pyralidae</taxon>
        <taxon>Galleriinae</taxon>
        <taxon>Galleria</taxon>
    </lineage>
</organism>
<keyword evidence="2" id="KW-1185">Reference proteome</keyword>
<protein>
    <submittedName>
        <fullName evidence="3">Uncharacterized protein LOC113509170</fullName>
    </submittedName>
</protein>
<reference evidence="3" key="1">
    <citation type="submission" date="2025-08" db="UniProtKB">
        <authorList>
            <consortium name="RefSeq"/>
        </authorList>
    </citation>
    <scope>IDENTIFICATION</scope>
    <source>
        <tissue evidence="3">Whole larvae</tissue>
    </source>
</reference>
<dbReference type="InParanoid" id="A0A6J1WDH3"/>
<evidence type="ECO:0000256" key="1">
    <source>
        <dbReference type="SAM" id="MobiDB-lite"/>
    </source>
</evidence>
<dbReference type="RefSeq" id="XP_026748290.2">
    <property type="nucleotide sequence ID" value="XM_026892489.3"/>
</dbReference>
<dbReference type="GeneID" id="113509170"/>
<feature type="compositionally biased region" description="Basic and acidic residues" evidence="1">
    <location>
        <begin position="90"/>
        <end position="99"/>
    </location>
</feature>
<gene>
    <name evidence="3" type="primary">LOC113509170</name>
</gene>
<sequence>MCICLSVAPTTERARLVSGSCASRNGLGDNGEARARSRSGMSMRKRDHAARLAYGCNPDGGARTFDERVRKRTQALKECGRTAGGAGGGVRREVVRDKGSGTSSASCTCRMSCGFLAPLGRAQPRNGLPTGLCKRECPAGNAFE</sequence>